<dbReference type="PANTHER" id="PTHR10683:SF40">
    <property type="entry name" value="FRUCTOSE-6-PHOSPHATE ALDOLASE 1-RELATED"/>
    <property type="match status" value="1"/>
</dbReference>
<dbReference type="InterPro" id="IPR001585">
    <property type="entry name" value="TAL/FSA"/>
</dbReference>
<dbReference type="Pfam" id="PF00923">
    <property type="entry name" value="TAL_FSA"/>
    <property type="match status" value="1"/>
</dbReference>
<sequence>MPFYLDSATPEDARMAARLGWVTGATTNPRILANCGLPPEQALAMLAKTLPHGPIFYQLTAPDLAGMQEEAARAAEILGARLILKIPAHEPGFEAAAHLSIIYSVAITGIYDASQAMVAAACGAKFAIAYYHRALGRLEDGIGMMRAFVDVLRGTDTLPLAASLKNPEEVVDARRLGFTHLTMPLEVLRSLSEHPASQQAIAEFNSEGIGLHD</sequence>
<dbReference type="GO" id="GO:0005975">
    <property type="term" value="P:carbohydrate metabolic process"/>
    <property type="evidence" value="ECO:0007669"/>
    <property type="project" value="InterPro"/>
</dbReference>
<reference evidence="2" key="1">
    <citation type="submission" date="2015-07" db="EMBL/GenBank/DDBJ databases">
        <title>Draft Genome Sequences of Anaerolinea thermolimosa IMO-1, Bellilinea caldifistulae GOMI-1, Leptolinea tardivitalis YMTK-2, Levilinea saccharolytica KIBI-1,Longilinea arvoryzae KOME-1, Previously Described as Members of the Anaerolineaceae (Chloroflexi).</title>
        <authorList>
            <person name="Sekiguchi Y."/>
            <person name="Ohashi A."/>
            <person name="Matsuura N."/>
            <person name="Tourlousse M.D."/>
        </authorList>
    </citation>
    <scope>NUCLEOTIDE SEQUENCE [LARGE SCALE GENOMIC DNA]</scope>
    <source>
        <strain evidence="2">KOME-1</strain>
    </source>
</reference>
<dbReference type="EMBL" id="DF967972">
    <property type="protein sequence ID" value="GAP13287.1"/>
    <property type="molecule type" value="Genomic_DNA"/>
</dbReference>
<gene>
    <name evidence="2" type="ORF">LARV_01040</name>
</gene>
<dbReference type="PANTHER" id="PTHR10683">
    <property type="entry name" value="TRANSALDOLASE"/>
    <property type="match status" value="1"/>
</dbReference>
<dbReference type="Gene3D" id="3.20.20.70">
    <property type="entry name" value="Aldolase class I"/>
    <property type="match status" value="1"/>
</dbReference>
<dbReference type="InterPro" id="IPR013785">
    <property type="entry name" value="Aldolase_TIM"/>
</dbReference>
<dbReference type="Proteomes" id="UP000055060">
    <property type="component" value="Unassembled WGS sequence"/>
</dbReference>
<keyword evidence="1" id="KW-0704">Schiff base</keyword>
<dbReference type="RefSeq" id="WP_075072634.1">
    <property type="nucleotide sequence ID" value="NZ_DF967972.1"/>
</dbReference>
<dbReference type="SUPFAM" id="SSF51569">
    <property type="entry name" value="Aldolase"/>
    <property type="match status" value="1"/>
</dbReference>
<dbReference type="AlphaFoldDB" id="A0A0S7B7R0"/>
<keyword evidence="3" id="KW-1185">Reference proteome</keyword>
<evidence type="ECO:0000256" key="1">
    <source>
        <dbReference type="ARBA" id="ARBA00023270"/>
    </source>
</evidence>
<protein>
    <submittedName>
        <fullName evidence="2">Transaldolase</fullName>
    </submittedName>
</protein>
<accession>A0A0S7B7R0</accession>
<name>A0A0S7B7R0_9CHLR</name>
<organism evidence="2">
    <name type="scientific">Longilinea arvoryzae</name>
    <dbReference type="NCBI Taxonomy" id="360412"/>
    <lineage>
        <taxon>Bacteria</taxon>
        <taxon>Bacillati</taxon>
        <taxon>Chloroflexota</taxon>
        <taxon>Anaerolineae</taxon>
        <taxon>Anaerolineales</taxon>
        <taxon>Anaerolineaceae</taxon>
        <taxon>Longilinea</taxon>
    </lineage>
</organism>
<evidence type="ECO:0000313" key="3">
    <source>
        <dbReference type="Proteomes" id="UP000055060"/>
    </source>
</evidence>
<evidence type="ECO:0000313" key="2">
    <source>
        <dbReference type="EMBL" id="GAP13287.1"/>
    </source>
</evidence>
<proteinExistence type="predicted"/>
<dbReference type="STRING" id="360412.LARV_01040"/>
<dbReference type="OrthoDB" id="9807051at2"/>